<evidence type="ECO:0000313" key="2">
    <source>
        <dbReference type="EMBL" id="KAF2461770.1"/>
    </source>
</evidence>
<gene>
    <name evidence="2" type="ORF">BDY21DRAFT_329603</name>
</gene>
<proteinExistence type="predicted"/>
<feature type="transmembrane region" description="Helical" evidence="1">
    <location>
        <begin position="12"/>
        <end position="30"/>
    </location>
</feature>
<dbReference type="AlphaFoldDB" id="A0A6A6PD27"/>
<protein>
    <submittedName>
        <fullName evidence="2">Uncharacterized protein</fullName>
    </submittedName>
</protein>
<reference evidence="2" key="1">
    <citation type="journal article" date="2020" name="Stud. Mycol.">
        <title>101 Dothideomycetes genomes: a test case for predicting lifestyles and emergence of pathogens.</title>
        <authorList>
            <person name="Haridas S."/>
            <person name="Albert R."/>
            <person name="Binder M."/>
            <person name="Bloem J."/>
            <person name="Labutti K."/>
            <person name="Salamov A."/>
            <person name="Andreopoulos B."/>
            <person name="Baker S."/>
            <person name="Barry K."/>
            <person name="Bills G."/>
            <person name="Bluhm B."/>
            <person name="Cannon C."/>
            <person name="Castanera R."/>
            <person name="Culley D."/>
            <person name="Daum C."/>
            <person name="Ezra D."/>
            <person name="Gonzalez J."/>
            <person name="Henrissat B."/>
            <person name="Kuo A."/>
            <person name="Liang C."/>
            <person name="Lipzen A."/>
            <person name="Lutzoni F."/>
            <person name="Magnuson J."/>
            <person name="Mondo S."/>
            <person name="Nolan M."/>
            <person name="Ohm R."/>
            <person name="Pangilinan J."/>
            <person name="Park H.-J."/>
            <person name="Ramirez L."/>
            <person name="Alfaro M."/>
            <person name="Sun H."/>
            <person name="Tritt A."/>
            <person name="Yoshinaga Y."/>
            <person name="Zwiers L.-H."/>
            <person name="Turgeon B."/>
            <person name="Goodwin S."/>
            <person name="Spatafora J."/>
            <person name="Crous P."/>
            <person name="Grigoriev I."/>
        </authorList>
    </citation>
    <scope>NUCLEOTIDE SEQUENCE</scope>
    <source>
        <strain evidence="2">ATCC 16933</strain>
    </source>
</reference>
<evidence type="ECO:0000256" key="1">
    <source>
        <dbReference type="SAM" id="Phobius"/>
    </source>
</evidence>
<keyword evidence="1" id="KW-1133">Transmembrane helix</keyword>
<sequence>MVLHRTHVVHVSCYSLFGFLFAPAICYVSASRLHTQCPLCDPNASRRRCVLDFQPLSARLRLVPSRLRGSSHVHPPLLFYAWCNLFWDGITADSLLVNWGIVLVFFCSTRSRCKPSKRLSLEEDGRGREEWSWLCRFPILDGMDRTMGM</sequence>
<organism evidence="2 3">
    <name type="scientific">Lineolata rhizophorae</name>
    <dbReference type="NCBI Taxonomy" id="578093"/>
    <lineage>
        <taxon>Eukaryota</taxon>
        <taxon>Fungi</taxon>
        <taxon>Dikarya</taxon>
        <taxon>Ascomycota</taxon>
        <taxon>Pezizomycotina</taxon>
        <taxon>Dothideomycetes</taxon>
        <taxon>Dothideomycetes incertae sedis</taxon>
        <taxon>Lineolatales</taxon>
        <taxon>Lineolataceae</taxon>
        <taxon>Lineolata</taxon>
    </lineage>
</organism>
<name>A0A6A6PD27_9PEZI</name>
<feature type="transmembrane region" description="Helical" evidence="1">
    <location>
        <begin position="85"/>
        <end position="108"/>
    </location>
</feature>
<dbReference type="EMBL" id="MU001670">
    <property type="protein sequence ID" value="KAF2461770.1"/>
    <property type="molecule type" value="Genomic_DNA"/>
</dbReference>
<accession>A0A6A6PD27</accession>
<dbReference type="Proteomes" id="UP000799766">
    <property type="component" value="Unassembled WGS sequence"/>
</dbReference>
<keyword evidence="1" id="KW-0812">Transmembrane</keyword>
<keyword evidence="3" id="KW-1185">Reference proteome</keyword>
<keyword evidence="1" id="KW-0472">Membrane</keyword>
<evidence type="ECO:0000313" key="3">
    <source>
        <dbReference type="Proteomes" id="UP000799766"/>
    </source>
</evidence>